<dbReference type="EMBL" id="DF237317">
    <property type="protein sequence ID" value="GAQ87661.1"/>
    <property type="molecule type" value="Genomic_DNA"/>
</dbReference>
<feature type="region of interest" description="Disordered" evidence="5">
    <location>
        <begin position="716"/>
        <end position="750"/>
    </location>
</feature>
<gene>
    <name evidence="6" type="ORF">KFL_003680110</name>
</gene>
<dbReference type="InterPro" id="IPR036322">
    <property type="entry name" value="WD40_repeat_dom_sf"/>
</dbReference>
<dbReference type="AlphaFoldDB" id="A0A1Y1IF03"/>
<dbReference type="OMA" id="IRHYHIL"/>
<evidence type="ECO:0000313" key="7">
    <source>
        <dbReference type="Proteomes" id="UP000054558"/>
    </source>
</evidence>
<feature type="region of interest" description="Disordered" evidence="5">
    <location>
        <begin position="159"/>
        <end position="229"/>
    </location>
</feature>
<dbReference type="PROSITE" id="PS50082">
    <property type="entry name" value="WD_REPEATS_2"/>
    <property type="match status" value="4"/>
</dbReference>
<dbReference type="STRING" id="105231.A0A1Y1IF03"/>
<dbReference type="CDD" id="cd00200">
    <property type="entry name" value="WD40"/>
    <property type="match status" value="1"/>
</dbReference>
<evidence type="ECO:0000256" key="2">
    <source>
        <dbReference type="ARBA" id="ARBA00022574"/>
    </source>
</evidence>
<dbReference type="CDD" id="cd17041">
    <property type="entry name" value="Ubl_WDR48"/>
    <property type="match status" value="1"/>
</dbReference>
<accession>A0A1Y1IF03</accession>
<feature type="repeat" description="WD" evidence="4">
    <location>
        <begin position="113"/>
        <end position="147"/>
    </location>
</feature>
<organism evidence="6 7">
    <name type="scientific">Klebsormidium nitens</name>
    <name type="common">Green alga</name>
    <name type="synonym">Ulothrix nitens</name>
    <dbReference type="NCBI Taxonomy" id="105231"/>
    <lineage>
        <taxon>Eukaryota</taxon>
        <taxon>Viridiplantae</taxon>
        <taxon>Streptophyta</taxon>
        <taxon>Klebsormidiophyceae</taxon>
        <taxon>Klebsormidiales</taxon>
        <taxon>Klebsormidiaceae</taxon>
        <taxon>Klebsormidium</taxon>
    </lineage>
</organism>
<name>A0A1Y1IF03_KLENI</name>
<dbReference type="OrthoDB" id="2421129at2759"/>
<feature type="compositionally biased region" description="Low complexity" evidence="5">
    <location>
        <begin position="608"/>
        <end position="624"/>
    </location>
</feature>
<dbReference type="PANTHER" id="PTHR19862">
    <property type="entry name" value="WD REPEAT-CONTAINING PROTEIN 48"/>
    <property type="match status" value="1"/>
</dbReference>
<dbReference type="GO" id="GO:0043130">
    <property type="term" value="F:ubiquitin binding"/>
    <property type="evidence" value="ECO:0000318"/>
    <property type="project" value="GO_Central"/>
</dbReference>
<evidence type="ECO:0000256" key="1">
    <source>
        <dbReference type="ARBA" id="ARBA00006917"/>
    </source>
</evidence>
<dbReference type="InterPro" id="IPR019775">
    <property type="entry name" value="WD40_repeat_CS"/>
</dbReference>
<dbReference type="InterPro" id="IPR021772">
    <property type="entry name" value="WDR48/Bun107"/>
</dbReference>
<dbReference type="InterPro" id="IPR001680">
    <property type="entry name" value="WD40_rpt"/>
</dbReference>
<dbReference type="Proteomes" id="UP000054558">
    <property type="component" value="Unassembled WGS sequence"/>
</dbReference>
<proteinExistence type="inferred from homology"/>
<protein>
    <submittedName>
        <fullName evidence="6">Transducin/WD40 repeat-like superfamily protein</fullName>
    </submittedName>
</protein>
<evidence type="ECO:0000313" key="6">
    <source>
        <dbReference type="EMBL" id="GAQ87661.1"/>
    </source>
</evidence>
<dbReference type="InterPro" id="IPR015943">
    <property type="entry name" value="WD40/YVTN_repeat-like_dom_sf"/>
</dbReference>
<feature type="region of interest" description="Disordered" evidence="5">
    <location>
        <begin position="563"/>
        <end position="652"/>
    </location>
</feature>
<keyword evidence="7" id="KW-1185">Reference proteome</keyword>
<comment type="similarity">
    <text evidence="1">Belongs to the WD repeat WDR48 family.</text>
</comment>
<sequence>MSAPGRPRKERRVSYVIGQAHENQHCSGVTALLDKVPAAGGGHTLFSAGRDGTVRRWQDADGANPTWSATFEAHTDWVNDIALVGEDRLVSASSDTTIKVWNASSSGECLQTFREHSDYVTSLAAAKQVPVVASAGLGCEVFVWDLEAALRPVVRAAPDPAPSPLPAVPAPGLASSTRTAPPLARTSSAPTPGPLAGSLHGSGAVPALEGPRLSSSGSAAGASGSGEGYRPVACKGHKQSVYALAINEAGTLLVSGSTENAIRVWDPRSGQKQFKLRGHTDNVRALVLDPSGKFCLSGSSDAIIRLWDLGQQRCIHSYAVHTDSVWALAANSAFDHVFSGGRDGCIYSTDLSSRESVLLAVEPQPVLAIALAERAPSPPSLWASTPASDLHRWPAASPAGAPSAVRRASSFVAGSLAITRARASVDGSAAPVPVASRPLATIAGSPAIVQHAVLNDRRHVLTKDSAGEVQLWELTRGQVEQSYGQVDFEQKEKELFEMVSVASWFTMDTRLGSISVHLETPQCFAAEMYATDLAMPNVSDDLKLNLGEYTLRGLFSHWLAGRREREKRQPPPDPAPQDSPSAPGDSPGPPTPDPQDRRQSDSQPEAGPASLPPAFQFSSAAPPSIMTEGAEGGPWRRRATELTGDEGDESIPGWAREALHGKLPQRDQAKCSFHLVPVEGSGLKALTQGKLSAPRILRVHKVTNYVIERLQLDVPSALSDSGPPDAHPGGASSNGSVDTGQPERAPTKSTRVEILCNDQVLKPEWSLATVKAYVWKKPEDLLLQYRTVVVAA</sequence>
<dbReference type="GO" id="GO:0000724">
    <property type="term" value="P:double-strand break repair via homologous recombination"/>
    <property type="evidence" value="ECO:0000318"/>
    <property type="project" value="GO_Central"/>
</dbReference>
<dbReference type="Pfam" id="PF00400">
    <property type="entry name" value="WD40"/>
    <property type="match status" value="5"/>
</dbReference>
<evidence type="ECO:0000256" key="4">
    <source>
        <dbReference type="PROSITE-ProRule" id="PRU00221"/>
    </source>
</evidence>
<dbReference type="PROSITE" id="PS00678">
    <property type="entry name" value="WD_REPEATS_1"/>
    <property type="match status" value="2"/>
</dbReference>
<dbReference type="PROSITE" id="PS50294">
    <property type="entry name" value="WD_REPEATS_REGION"/>
    <property type="match status" value="3"/>
</dbReference>
<dbReference type="Pfam" id="PF11816">
    <property type="entry name" value="DUF3337"/>
    <property type="match status" value="1"/>
</dbReference>
<dbReference type="InterPro" id="IPR051246">
    <property type="entry name" value="WDR48"/>
</dbReference>
<feature type="repeat" description="WD" evidence="4">
    <location>
        <begin position="276"/>
        <end position="317"/>
    </location>
</feature>
<feature type="repeat" description="WD" evidence="4">
    <location>
        <begin position="234"/>
        <end position="275"/>
    </location>
</feature>
<dbReference type="InterPro" id="IPR020472">
    <property type="entry name" value="WD40_PAC1"/>
</dbReference>
<dbReference type="SUPFAM" id="SSF50978">
    <property type="entry name" value="WD40 repeat-like"/>
    <property type="match status" value="1"/>
</dbReference>
<dbReference type="Gene3D" id="2.130.10.10">
    <property type="entry name" value="YVTN repeat-like/Quinoprotein amine dehydrogenase"/>
    <property type="match status" value="2"/>
</dbReference>
<dbReference type="PRINTS" id="PR00320">
    <property type="entry name" value="GPROTEINBRPT"/>
</dbReference>
<evidence type="ECO:0000256" key="3">
    <source>
        <dbReference type="ARBA" id="ARBA00022737"/>
    </source>
</evidence>
<keyword evidence="3" id="KW-0677">Repeat</keyword>
<dbReference type="SMART" id="SM00320">
    <property type="entry name" value="WD40"/>
    <property type="match status" value="7"/>
</dbReference>
<dbReference type="PANTHER" id="PTHR19862:SF14">
    <property type="entry name" value="WD REPEAT-CONTAINING PROTEIN 48"/>
    <property type="match status" value="1"/>
</dbReference>
<keyword evidence="2 4" id="KW-0853">WD repeat</keyword>
<feature type="repeat" description="WD" evidence="4">
    <location>
        <begin position="71"/>
        <end position="105"/>
    </location>
</feature>
<feature type="compositionally biased region" description="Pro residues" evidence="5">
    <location>
        <begin position="159"/>
        <end position="169"/>
    </location>
</feature>
<reference evidence="6 7" key="1">
    <citation type="journal article" date="2014" name="Nat. Commun.">
        <title>Klebsormidium flaccidum genome reveals primary factors for plant terrestrial adaptation.</title>
        <authorList>
            <person name="Hori K."/>
            <person name="Maruyama F."/>
            <person name="Fujisawa T."/>
            <person name="Togashi T."/>
            <person name="Yamamoto N."/>
            <person name="Seo M."/>
            <person name="Sato S."/>
            <person name="Yamada T."/>
            <person name="Mori H."/>
            <person name="Tajima N."/>
            <person name="Moriyama T."/>
            <person name="Ikeuchi M."/>
            <person name="Watanabe M."/>
            <person name="Wada H."/>
            <person name="Kobayashi K."/>
            <person name="Saito M."/>
            <person name="Masuda T."/>
            <person name="Sasaki-Sekimoto Y."/>
            <person name="Mashiguchi K."/>
            <person name="Awai K."/>
            <person name="Shimojima M."/>
            <person name="Masuda S."/>
            <person name="Iwai M."/>
            <person name="Nobusawa T."/>
            <person name="Narise T."/>
            <person name="Kondo S."/>
            <person name="Saito H."/>
            <person name="Sato R."/>
            <person name="Murakawa M."/>
            <person name="Ihara Y."/>
            <person name="Oshima-Yamada Y."/>
            <person name="Ohtaka K."/>
            <person name="Satoh M."/>
            <person name="Sonobe K."/>
            <person name="Ishii M."/>
            <person name="Ohtani R."/>
            <person name="Kanamori-Sato M."/>
            <person name="Honoki R."/>
            <person name="Miyazaki D."/>
            <person name="Mochizuki H."/>
            <person name="Umetsu J."/>
            <person name="Higashi K."/>
            <person name="Shibata D."/>
            <person name="Kamiya Y."/>
            <person name="Sato N."/>
            <person name="Nakamura Y."/>
            <person name="Tabata S."/>
            <person name="Ida S."/>
            <person name="Kurokawa K."/>
            <person name="Ohta H."/>
        </authorList>
    </citation>
    <scope>NUCLEOTIDE SEQUENCE [LARGE SCALE GENOMIC DNA]</scope>
    <source>
        <strain evidence="6 7">NIES-2285</strain>
    </source>
</reference>
<evidence type="ECO:0000256" key="5">
    <source>
        <dbReference type="SAM" id="MobiDB-lite"/>
    </source>
</evidence>